<sequence>MARTKKVGITGRFGARYGRKAKRSVKLIEENMKKNHVCPKCDRPYVKRQAAGIWKCRKCGAVFTGGAFVPQTPMAKSAARNISRNANAGGE</sequence>
<dbReference type="Gene3D" id="2.20.25.30">
    <property type="match status" value="1"/>
</dbReference>
<evidence type="ECO:0000256" key="1">
    <source>
        <dbReference type="ARBA" id="ARBA00022771"/>
    </source>
</evidence>
<proteinExistence type="inferred from homology"/>
<evidence type="ECO:0000256" key="3">
    <source>
        <dbReference type="ARBA" id="ARBA00022980"/>
    </source>
</evidence>
<comment type="similarity">
    <text evidence="5">Belongs to the eukaryotic ribosomal protein eL43 family. Putative zinc-binding subfamily.</text>
</comment>
<dbReference type="SUPFAM" id="SSF57829">
    <property type="entry name" value="Zn-binding ribosomal proteins"/>
    <property type="match status" value="1"/>
</dbReference>
<reference evidence="6 7" key="1">
    <citation type="submission" date="2017-03" db="EMBL/GenBank/DDBJ databases">
        <title>Genome sequence of Methanobrevibacter wosei.</title>
        <authorList>
            <person name="Poehlein A."/>
            <person name="Seedorf H."/>
            <person name="Daniel R."/>
        </authorList>
    </citation>
    <scope>NUCLEOTIDE SEQUENCE [LARGE SCALE GENOMIC DNA]</scope>
    <source>
        <strain evidence="6 7">DSM 11979</strain>
    </source>
</reference>
<dbReference type="GO" id="GO:0070180">
    <property type="term" value="F:large ribosomal subunit rRNA binding"/>
    <property type="evidence" value="ECO:0007669"/>
    <property type="project" value="UniProtKB-UniRule"/>
</dbReference>
<comment type="caution">
    <text evidence="6">The sequence shown here is derived from an EMBL/GenBank/DDBJ whole genome shotgun (WGS) entry which is preliminary data.</text>
</comment>
<keyword evidence="3 5" id="KW-0689">Ribosomal protein</keyword>
<organism evidence="6 7">
    <name type="scientific">Methanobrevibacter woesei</name>
    <dbReference type="NCBI Taxonomy" id="190976"/>
    <lineage>
        <taxon>Archaea</taxon>
        <taxon>Methanobacteriati</taxon>
        <taxon>Methanobacteriota</taxon>
        <taxon>Methanomada group</taxon>
        <taxon>Methanobacteria</taxon>
        <taxon>Methanobacteriales</taxon>
        <taxon>Methanobacteriaceae</taxon>
        <taxon>Methanobrevibacter</taxon>
    </lineage>
</organism>
<dbReference type="PANTHER" id="PTHR48129">
    <property type="entry name" value="60S RIBOSOMAL PROTEIN L37A"/>
    <property type="match status" value="1"/>
</dbReference>
<comment type="function">
    <text evidence="5">Binds to the 23S rRNA.</text>
</comment>
<accession>A0A2U1S957</accession>
<keyword evidence="5" id="KW-0479">Metal-binding</keyword>
<evidence type="ECO:0000313" key="7">
    <source>
        <dbReference type="Proteomes" id="UP000245577"/>
    </source>
</evidence>
<keyword evidence="5" id="KW-0862">Zinc</keyword>
<dbReference type="GO" id="GO:0006412">
    <property type="term" value="P:translation"/>
    <property type="evidence" value="ECO:0007669"/>
    <property type="project" value="UniProtKB-UniRule"/>
</dbReference>
<dbReference type="GO" id="GO:0008270">
    <property type="term" value="F:zinc ion binding"/>
    <property type="evidence" value="ECO:0007669"/>
    <property type="project" value="UniProtKB-UniRule"/>
</dbReference>
<dbReference type="EMBL" id="MZGU01000002">
    <property type="protein sequence ID" value="PWB87012.1"/>
    <property type="molecule type" value="Genomic_DNA"/>
</dbReference>
<dbReference type="Proteomes" id="UP000245577">
    <property type="component" value="Unassembled WGS sequence"/>
</dbReference>
<dbReference type="NCBIfam" id="TIGR00280">
    <property type="entry name" value="eL43_euk_arch"/>
    <property type="match status" value="1"/>
</dbReference>
<feature type="binding site" evidence="5">
    <location>
        <position position="41"/>
    </location>
    <ligand>
        <name>Zn(2+)</name>
        <dbReference type="ChEBI" id="CHEBI:29105"/>
    </ligand>
</feature>
<name>A0A2U1S957_9EURY</name>
<feature type="zinc finger region" description="C4-type" evidence="5">
    <location>
        <begin position="38"/>
        <end position="59"/>
    </location>
</feature>
<dbReference type="GO" id="GO:0005840">
    <property type="term" value="C:ribosome"/>
    <property type="evidence" value="ECO:0007669"/>
    <property type="project" value="UniProtKB-KW"/>
</dbReference>
<keyword evidence="4 5" id="KW-0687">Ribonucleoprotein</keyword>
<feature type="binding site" evidence="5">
    <location>
        <position position="59"/>
    </location>
    <ligand>
        <name>Zn(2+)</name>
        <dbReference type="ChEBI" id="CHEBI:29105"/>
    </ligand>
</feature>
<dbReference type="InterPro" id="IPR050522">
    <property type="entry name" value="Ribosomal_protein_eL43"/>
</dbReference>
<dbReference type="OrthoDB" id="372011at2157"/>
<dbReference type="PANTHER" id="PTHR48129:SF1">
    <property type="entry name" value="LARGE RIBOSOMAL SUBUNIT PROTEIN EL43"/>
    <property type="match status" value="1"/>
</dbReference>
<protein>
    <recommendedName>
        <fullName evidence="5">Large ribosomal subunit protein eL43</fullName>
    </recommendedName>
</protein>
<keyword evidence="5" id="KW-0699">rRNA-binding</keyword>
<comment type="cofactor">
    <cofactor evidence="5">
        <name>Zn(2+)</name>
        <dbReference type="ChEBI" id="CHEBI:29105"/>
    </cofactor>
    <text evidence="5">Binds 1 zinc ion per subunit.</text>
</comment>
<dbReference type="InterPro" id="IPR011331">
    <property type="entry name" value="Ribosomal_eL37/eL43"/>
</dbReference>
<evidence type="ECO:0000256" key="4">
    <source>
        <dbReference type="ARBA" id="ARBA00023274"/>
    </source>
</evidence>
<evidence type="ECO:0000313" key="6">
    <source>
        <dbReference type="EMBL" id="PWB87012.1"/>
    </source>
</evidence>
<keyword evidence="2 5" id="KW-0694">RNA-binding</keyword>
<dbReference type="InterPro" id="IPR011332">
    <property type="entry name" value="Ribosomal_zn-bd"/>
</dbReference>
<comment type="subunit">
    <text evidence="5">Part of the 50S ribosomal subunit.</text>
</comment>
<keyword evidence="7" id="KW-1185">Reference proteome</keyword>
<keyword evidence="1 5" id="KW-0863">Zinc-finger</keyword>
<dbReference type="RefSeq" id="WP_116668961.1">
    <property type="nucleotide sequence ID" value="NZ_CALIUN010000002.1"/>
</dbReference>
<evidence type="ECO:0000256" key="5">
    <source>
        <dbReference type="HAMAP-Rule" id="MF_00327"/>
    </source>
</evidence>
<dbReference type="HAMAP" id="MF_00327">
    <property type="entry name" value="Ribosomal_eL43"/>
    <property type="match status" value="1"/>
</dbReference>
<feature type="binding site" evidence="5">
    <location>
        <position position="38"/>
    </location>
    <ligand>
        <name>Zn(2+)</name>
        <dbReference type="ChEBI" id="CHEBI:29105"/>
    </ligand>
</feature>
<dbReference type="InterPro" id="IPR002674">
    <property type="entry name" value="Ribosomal_eL43"/>
</dbReference>
<evidence type="ECO:0000256" key="2">
    <source>
        <dbReference type="ARBA" id="ARBA00022884"/>
    </source>
</evidence>
<feature type="binding site" evidence="5">
    <location>
        <position position="56"/>
    </location>
    <ligand>
        <name>Zn(2+)</name>
        <dbReference type="ChEBI" id="CHEBI:29105"/>
    </ligand>
</feature>
<dbReference type="AlphaFoldDB" id="A0A2U1S957"/>
<gene>
    <name evidence="5" type="primary">rpl37ae</name>
    <name evidence="6" type="ORF">MBBWO_01260</name>
</gene>
<dbReference type="GO" id="GO:1990904">
    <property type="term" value="C:ribonucleoprotein complex"/>
    <property type="evidence" value="ECO:0007669"/>
    <property type="project" value="UniProtKB-KW"/>
</dbReference>
<dbReference type="GO" id="GO:0003735">
    <property type="term" value="F:structural constituent of ribosome"/>
    <property type="evidence" value="ECO:0007669"/>
    <property type="project" value="InterPro"/>
</dbReference>
<dbReference type="Pfam" id="PF01780">
    <property type="entry name" value="Ribosomal_L37ae"/>
    <property type="match status" value="1"/>
</dbReference>
<dbReference type="NCBIfam" id="NF003058">
    <property type="entry name" value="PRK03976.1"/>
    <property type="match status" value="1"/>
</dbReference>